<organism evidence="10 11">
    <name type="scientific">Cajanus cajan</name>
    <name type="common">Pigeon pea</name>
    <name type="synonym">Cajanus indicus</name>
    <dbReference type="NCBI Taxonomy" id="3821"/>
    <lineage>
        <taxon>Eukaryota</taxon>
        <taxon>Viridiplantae</taxon>
        <taxon>Streptophyta</taxon>
        <taxon>Embryophyta</taxon>
        <taxon>Tracheophyta</taxon>
        <taxon>Spermatophyta</taxon>
        <taxon>Magnoliopsida</taxon>
        <taxon>eudicotyledons</taxon>
        <taxon>Gunneridae</taxon>
        <taxon>Pentapetalae</taxon>
        <taxon>rosids</taxon>
        <taxon>fabids</taxon>
        <taxon>Fabales</taxon>
        <taxon>Fabaceae</taxon>
        <taxon>Papilionoideae</taxon>
        <taxon>50 kb inversion clade</taxon>
        <taxon>NPAAA clade</taxon>
        <taxon>indigoferoid/millettioid clade</taxon>
        <taxon>Phaseoleae</taxon>
        <taxon>Cajanus</taxon>
    </lineage>
</organism>
<sequence>MAEILVGSAFLSAFLEVVFNRLASRQVLDFFHGRKLDEKLLNKLKVKLRSINAVVDDAELKQIENQLVRDWLFDVKDAVHDAEDLLDEIDYELSKYQVEDESESQTFTHKVSNLFNVTFSSLNRKIDSGMKQVLEKLEDLVNQKDDLGLKEVTYSGVGSGNKVPLKLESTSLVVESFFYGRDDEKEMIFDWLTSEIDSHNQLSIFSIVGMGGVGKTTLAQHVYNDPRMEETKFDIKAWVCVSDDFDVLTVTRTILEAFTGLKYDNGKLEMVHRRLKIELTGKKFLLVLDDVWNERRENWEVLQTPLNFGAPGSRILVTTRSEKVASAMRSHKVYHLKQLQEEHSWQVFAKHAFLDGYPQLNDEMKEIGALIVKKCKGLPLALKSIGSLLHKKSISEWESVSLSKIWDLRKEDSEIIPALFLSYHHLPSHLKRCFAYCALFPKDYKFDKEGLIQLWMAENFLQCLQESKSPEEVGEQYFDDLLSRSFFQRSSKSEIFVMHDLLNDLAKYACGDICFRLGIDKAESIPKTTRHFSFGFNDLRSFDWFESSYYAAKRLHTFILMQEVGFFFFDWGCMISIHDLFSRFKSLRILSLSHCFNLRDVPDSLGKLKHLRSLDLSSTDIKKLPNSTCLLYNLQILKLNNCLSLEELPTKLHNLTNLRRLEFANTQVQKTPKHLGRLKNLQVLSSFCVGKSSDLSIKQLGGLNLHGGLSIEELQNIVDPSDALAVNFKNKTHLVELKLEWNSNRIPDDPKKEKEIVQNLQPSKHLKDLSIYSYGGTQFPSWLSNVNVVSLRLVHCKYCLVLPPFGVLPFLNKLTIIGLDGIVSIGAEFYGSSSSSFPSLETLQFLDMKEWEEWECQAAAFPLSNTSLEVLRIYDCPNMNIPMRCCYDFLVTLVISASHSLTTFPLEVFPKLHSLELWHCCNFQIISQEHTCNNLKNLKINDCPKFESFPSEGLSAPLLAKLSIWKSKNLKLLPKRMHTLLPSLTELEIDDCPEVKMFSDGGLPSNLKRMDLLNCSKLIASLKGSLGANTSLEILSIQKVDVESFPDEGFLPLSLTSLQIHECPDLKKLNYKGLSHLSSLKELNIYFCPNLQCLPKEGLPISISTLQILYCPLLKQRCQKPEGEDWEKIALIKNRNIF</sequence>
<dbReference type="InterPro" id="IPR032675">
    <property type="entry name" value="LRR_dom_sf"/>
</dbReference>
<dbReference type="Pfam" id="PF23559">
    <property type="entry name" value="WHD_DRP"/>
    <property type="match status" value="1"/>
</dbReference>
<dbReference type="InterPro" id="IPR027417">
    <property type="entry name" value="P-loop_NTPase"/>
</dbReference>
<evidence type="ECO:0000259" key="7">
    <source>
        <dbReference type="Pfam" id="PF18052"/>
    </source>
</evidence>
<dbReference type="PROSITE" id="PS51450">
    <property type="entry name" value="LRR"/>
    <property type="match status" value="1"/>
</dbReference>
<dbReference type="OMA" id="IWELYER"/>
<dbReference type="InterPro" id="IPR056789">
    <property type="entry name" value="LRR_R13L1-DRL21"/>
</dbReference>
<keyword evidence="4" id="KW-0611">Plant defense</keyword>
<dbReference type="InterPro" id="IPR002182">
    <property type="entry name" value="NB-ARC"/>
</dbReference>
<dbReference type="GO" id="GO:0005524">
    <property type="term" value="F:ATP binding"/>
    <property type="evidence" value="ECO:0007669"/>
    <property type="project" value="UniProtKB-KW"/>
</dbReference>
<dbReference type="FunFam" id="1.10.10.10:FF:000322">
    <property type="entry name" value="Probable disease resistance protein At1g63360"/>
    <property type="match status" value="1"/>
</dbReference>
<dbReference type="InterPro" id="IPR042197">
    <property type="entry name" value="Apaf_helical"/>
</dbReference>
<dbReference type="Pfam" id="PF18052">
    <property type="entry name" value="Rx_N"/>
    <property type="match status" value="1"/>
</dbReference>
<dbReference type="GO" id="GO:0043531">
    <property type="term" value="F:ADP binding"/>
    <property type="evidence" value="ECO:0007669"/>
    <property type="project" value="InterPro"/>
</dbReference>
<dbReference type="SUPFAM" id="SSF52058">
    <property type="entry name" value="L domain-like"/>
    <property type="match status" value="2"/>
</dbReference>
<dbReference type="AlphaFoldDB" id="A0A151RYU1"/>
<accession>A0A151RYU1</accession>
<dbReference type="Proteomes" id="UP000075243">
    <property type="component" value="Unassembled WGS sequence"/>
</dbReference>
<evidence type="ECO:0000313" key="11">
    <source>
        <dbReference type="Proteomes" id="UP000075243"/>
    </source>
</evidence>
<keyword evidence="1" id="KW-0433">Leucine-rich repeat</keyword>
<dbReference type="Pfam" id="PF25019">
    <property type="entry name" value="LRR_R13L1-DRL21"/>
    <property type="match status" value="1"/>
</dbReference>
<keyword evidence="5" id="KW-0067">ATP-binding</keyword>
<evidence type="ECO:0000259" key="8">
    <source>
        <dbReference type="Pfam" id="PF23559"/>
    </source>
</evidence>
<feature type="domain" description="Disease resistance protein winged helix" evidence="8">
    <location>
        <begin position="439"/>
        <end position="506"/>
    </location>
</feature>
<keyword evidence="11" id="KW-1185">Reference proteome</keyword>
<dbReference type="Gramene" id="C.cajan_28136.t">
    <property type="protein sequence ID" value="C.cajan_28136.t"/>
    <property type="gene ID" value="C.cajan_28136"/>
</dbReference>
<dbReference type="Pfam" id="PF00931">
    <property type="entry name" value="NB-ARC"/>
    <property type="match status" value="1"/>
</dbReference>
<protein>
    <submittedName>
        <fullName evidence="10">Disease resistance RPP13-like protein 1</fullName>
    </submittedName>
</protein>
<dbReference type="STRING" id="3821.A0A151RYU1"/>
<dbReference type="GO" id="GO:0006952">
    <property type="term" value="P:defense response"/>
    <property type="evidence" value="ECO:0007669"/>
    <property type="project" value="UniProtKB-KW"/>
</dbReference>
<evidence type="ECO:0000256" key="1">
    <source>
        <dbReference type="ARBA" id="ARBA00022614"/>
    </source>
</evidence>
<evidence type="ECO:0000313" key="10">
    <source>
        <dbReference type="EMBL" id="KYP47719.1"/>
    </source>
</evidence>
<dbReference type="Gene3D" id="1.10.8.430">
    <property type="entry name" value="Helical domain of apoptotic protease-activating factors"/>
    <property type="match status" value="1"/>
</dbReference>
<dbReference type="InterPro" id="IPR041118">
    <property type="entry name" value="Rx_N"/>
</dbReference>
<dbReference type="Gene3D" id="1.20.5.4130">
    <property type="match status" value="1"/>
</dbReference>
<feature type="domain" description="Disease resistance N-terminal" evidence="7">
    <location>
        <begin position="10"/>
        <end position="101"/>
    </location>
</feature>
<evidence type="ECO:0000259" key="9">
    <source>
        <dbReference type="Pfam" id="PF25019"/>
    </source>
</evidence>
<dbReference type="EMBL" id="KQ483520">
    <property type="protein sequence ID" value="KYP47719.1"/>
    <property type="molecule type" value="Genomic_DNA"/>
</dbReference>
<keyword evidence="3" id="KW-0547">Nucleotide-binding</keyword>
<evidence type="ECO:0000256" key="2">
    <source>
        <dbReference type="ARBA" id="ARBA00022737"/>
    </source>
</evidence>
<evidence type="ECO:0000256" key="3">
    <source>
        <dbReference type="ARBA" id="ARBA00022741"/>
    </source>
</evidence>
<dbReference type="Gene3D" id="3.40.50.300">
    <property type="entry name" value="P-loop containing nucleotide triphosphate hydrolases"/>
    <property type="match status" value="1"/>
</dbReference>
<feature type="domain" description="NB-ARC" evidence="6">
    <location>
        <begin position="183"/>
        <end position="353"/>
    </location>
</feature>
<feature type="domain" description="R13L1/DRL21-like LRR repeat region" evidence="9">
    <location>
        <begin position="697"/>
        <end position="818"/>
    </location>
</feature>
<dbReference type="SUPFAM" id="SSF52540">
    <property type="entry name" value="P-loop containing nucleoside triphosphate hydrolases"/>
    <property type="match status" value="1"/>
</dbReference>
<dbReference type="InterPro" id="IPR001611">
    <property type="entry name" value="Leu-rich_rpt"/>
</dbReference>
<dbReference type="InterPro" id="IPR036388">
    <property type="entry name" value="WH-like_DNA-bd_sf"/>
</dbReference>
<dbReference type="PRINTS" id="PR00364">
    <property type="entry name" value="DISEASERSIST"/>
</dbReference>
<dbReference type="Gene3D" id="1.10.10.10">
    <property type="entry name" value="Winged helix-like DNA-binding domain superfamily/Winged helix DNA-binding domain"/>
    <property type="match status" value="1"/>
</dbReference>
<evidence type="ECO:0000256" key="4">
    <source>
        <dbReference type="ARBA" id="ARBA00022821"/>
    </source>
</evidence>
<evidence type="ECO:0000259" key="6">
    <source>
        <dbReference type="Pfam" id="PF00931"/>
    </source>
</evidence>
<dbReference type="PANTHER" id="PTHR36766">
    <property type="entry name" value="PLANT BROAD-SPECTRUM MILDEW RESISTANCE PROTEIN RPW8"/>
    <property type="match status" value="1"/>
</dbReference>
<keyword evidence="2" id="KW-0677">Repeat</keyword>
<dbReference type="FunFam" id="3.40.50.300:FF:001091">
    <property type="entry name" value="Probable disease resistance protein At1g61300"/>
    <property type="match status" value="1"/>
</dbReference>
<dbReference type="PANTHER" id="PTHR36766:SF40">
    <property type="entry name" value="DISEASE RESISTANCE PROTEIN RGA3"/>
    <property type="match status" value="1"/>
</dbReference>
<reference evidence="10" key="1">
    <citation type="journal article" date="2012" name="Nat. Biotechnol.">
        <title>Draft genome sequence of pigeonpea (Cajanus cajan), an orphan legume crop of resource-poor farmers.</title>
        <authorList>
            <person name="Varshney R.K."/>
            <person name="Chen W."/>
            <person name="Li Y."/>
            <person name="Bharti A.K."/>
            <person name="Saxena R.K."/>
            <person name="Schlueter J.A."/>
            <person name="Donoghue M.T."/>
            <person name="Azam S."/>
            <person name="Fan G."/>
            <person name="Whaley A.M."/>
            <person name="Farmer A.D."/>
            <person name="Sheridan J."/>
            <person name="Iwata A."/>
            <person name="Tuteja R."/>
            <person name="Penmetsa R.V."/>
            <person name="Wu W."/>
            <person name="Upadhyaya H.D."/>
            <person name="Yang S.P."/>
            <person name="Shah T."/>
            <person name="Saxena K.B."/>
            <person name="Michael T."/>
            <person name="McCombie W.R."/>
            <person name="Yang B."/>
            <person name="Zhang G."/>
            <person name="Yang H."/>
            <person name="Wang J."/>
            <person name="Spillane C."/>
            <person name="Cook D.R."/>
            <person name="May G.D."/>
            <person name="Xu X."/>
            <person name="Jackson S.A."/>
        </authorList>
    </citation>
    <scope>NUCLEOTIDE SEQUENCE [LARGE SCALE GENOMIC DNA]</scope>
</reference>
<dbReference type="Gene3D" id="3.80.10.10">
    <property type="entry name" value="Ribonuclease Inhibitor"/>
    <property type="match status" value="3"/>
</dbReference>
<name>A0A151RYU1_CAJCA</name>
<proteinExistence type="predicted"/>
<dbReference type="GO" id="GO:0051707">
    <property type="term" value="P:response to other organism"/>
    <property type="evidence" value="ECO:0007669"/>
    <property type="project" value="UniProtKB-ARBA"/>
</dbReference>
<gene>
    <name evidence="10" type="ORF">KK1_030670</name>
</gene>
<dbReference type="InterPro" id="IPR058922">
    <property type="entry name" value="WHD_DRP"/>
</dbReference>
<evidence type="ECO:0000256" key="5">
    <source>
        <dbReference type="ARBA" id="ARBA00022840"/>
    </source>
</evidence>